<dbReference type="Proteomes" id="UP001219355">
    <property type="component" value="Chromosome 2"/>
</dbReference>
<evidence type="ECO:0000256" key="1">
    <source>
        <dbReference type="SAM" id="MobiDB-lite"/>
    </source>
</evidence>
<evidence type="ECO:0000313" key="2">
    <source>
        <dbReference type="EMBL" id="WEW58701.1"/>
    </source>
</evidence>
<feature type="compositionally biased region" description="Basic and acidic residues" evidence="1">
    <location>
        <begin position="166"/>
        <end position="178"/>
    </location>
</feature>
<feature type="compositionally biased region" description="Acidic residues" evidence="1">
    <location>
        <begin position="251"/>
        <end position="263"/>
    </location>
</feature>
<feature type="compositionally biased region" description="Low complexity" evidence="1">
    <location>
        <begin position="65"/>
        <end position="74"/>
    </location>
</feature>
<proteinExistence type="predicted"/>
<protein>
    <submittedName>
        <fullName evidence="2">Uncharacterized protein</fullName>
    </submittedName>
</protein>
<dbReference type="AlphaFoldDB" id="A0AAF0DJQ6"/>
<sequence>MPQSRCRNTDDLEPCSQLSIDLLNSVNNLEPRAQRRSTGLPPRKGRPRKQKLEEDDDPIKEDNQSPMMPSGNSSPPHPRKLRRLRKRPVARNQLLSSRHGVYDLRVSPRRKRADTPPAKRLKQQDIAWSDASSGDEHIALKVKQFLAADEDDVTPWNPRSKTKKVAAKENCDVEEHGAGGEPDTSYQPTDGSDGKEQNDNEASSQNEEQDDDQTKIQNENTREVDATEAARDLEEPKTAEEVQEVKKVQDEPADNAEISETESDYGLHDDEFFKDASRVFEQERNWSALVSEARDLIKEAESQRIGVFSHLSIRLLASISDAKDVYSESMGIRQDGEDDSEITQKENEIMETIVERHKKLVARGRIELYRGNDISRFTSSIDETHVYIIPAAVGLLQSCLMAHFLNGRISIKGLDQLIQILKWFSGVCESINPVDDPSYAQFPDRLKTTRVLFRFLLYVFQTQRSTAQAGDAV</sequence>
<dbReference type="EMBL" id="CP120628">
    <property type="protein sequence ID" value="WEW58701.1"/>
    <property type="molecule type" value="Genomic_DNA"/>
</dbReference>
<feature type="region of interest" description="Disordered" evidence="1">
    <location>
        <begin position="147"/>
        <end position="267"/>
    </location>
</feature>
<organism evidence="2 3">
    <name type="scientific">Emydomyces testavorans</name>
    <dbReference type="NCBI Taxonomy" id="2070801"/>
    <lineage>
        <taxon>Eukaryota</taxon>
        <taxon>Fungi</taxon>
        <taxon>Dikarya</taxon>
        <taxon>Ascomycota</taxon>
        <taxon>Pezizomycotina</taxon>
        <taxon>Eurotiomycetes</taxon>
        <taxon>Eurotiomycetidae</taxon>
        <taxon>Onygenales</taxon>
        <taxon>Nannizziopsiaceae</taxon>
        <taxon>Emydomyces</taxon>
    </lineage>
</organism>
<keyword evidence="3" id="KW-1185">Reference proteome</keyword>
<evidence type="ECO:0000313" key="3">
    <source>
        <dbReference type="Proteomes" id="UP001219355"/>
    </source>
</evidence>
<feature type="region of interest" description="Disordered" evidence="1">
    <location>
        <begin position="24"/>
        <end position="133"/>
    </location>
</feature>
<feature type="compositionally biased region" description="Basic and acidic residues" evidence="1">
    <location>
        <begin position="220"/>
        <end position="250"/>
    </location>
</feature>
<feature type="compositionally biased region" description="Basic residues" evidence="1">
    <location>
        <begin position="77"/>
        <end position="89"/>
    </location>
</feature>
<accession>A0AAF0DJQ6</accession>
<reference evidence="2" key="1">
    <citation type="submission" date="2023-03" db="EMBL/GenBank/DDBJ databases">
        <title>Emydomyces testavorans Genome Sequence.</title>
        <authorList>
            <person name="Hoyer L."/>
        </authorList>
    </citation>
    <scope>NUCLEOTIDE SEQUENCE</scope>
    <source>
        <strain evidence="2">16-2883</strain>
    </source>
</reference>
<name>A0AAF0DJQ6_9EURO</name>
<gene>
    <name evidence="2" type="ORF">PRK78_004169</name>
</gene>